<gene>
    <name evidence="2" type="ORF">ACFPN2_20145</name>
</gene>
<accession>A0ABV8SVA9</accession>
<organism evidence="2 3">
    <name type="scientific">Steroidobacter flavus</name>
    <dbReference type="NCBI Taxonomy" id="1842136"/>
    <lineage>
        <taxon>Bacteria</taxon>
        <taxon>Pseudomonadati</taxon>
        <taxon>Pseudomonadota</taxon>
        <taxon>Gammaproteobacteria</taxon>
        <taxon>Steroidobacterales</taxon>
        <taxon>Steroidobacteraceae</taxon>
        <taxon>Steroidobacter</taxon>
    </lineage>
</organism>
<name>A0ABV8SVA9_9GAMM</name>
<evidence type="ECO:0000313" key="2">
    <source>
        <dbReference type="EMBL" id="MFC4311422.1"/>
    </source>
</evidence>
<sequence>MYRRSFAAIALAAALLSPLAHAEGEQNLRMHWSKSSETDFGTVVIGDYDASPESNYLVGATYGYQYSDTLFSLPLEMTANVGVQWLNERGRQQDGYGLTTYIKAHYRWELPWTDKQVRLGLGEGLSYVSRIPMSEVRDFGTKGAESEKLMNYLEWTIDLPLRQFHPLEGLFQGGVIEDASLGFMVWHRSSVFGLFSQTGGGINFMGFSFEARF</sequence>
<keyword evidence="3" id="KW-1185">Reference proteome</keyword>
<evidence type="ECO:0008006" key="4">
    <source>
        <dbReference type="Google" id="ProtNLM"/>
    </source>
</evidence>
<protein>
    <recommendedName>
        <fullName evidence="4">Outer membrane protein beta-barrel domain-containing protein</fullName>
    </recommendedName>
</protein>
<keyword evidence="1" id="KW-0732">Signal</keyword>
<feature type="chain" id="PRO_5047460536" description="Outer membrane protein beta-barrel domain-containing protein" evidence="1">
    <location>
        <begin position="23"/>
        <end position="213"/>
    </location>
</feature>
<evidence type="ECO:0000313" key="3">
    <source>
        <dbReference type="Proteomes" id="UP001595904"/>
    </source>
</evidence>
<comment type="caution">
    <text evidence="2">The sequence shown here is derived from an EMBL/GenBank/DDBJ whole genome shotgun (WGS) entry which is preliminary data.</text>
</comment>
<reference evidence="3" key="1">
    <citation type="journal article" date="2019" name="Int. J. Syst. Evol. Microbiol.">
        <title>The Global Catalogue of Microorganisms (GCM) 10K type strain sequencing project: providing services to taxonomists for standard genome sequencing and annotation.</title>
        <authorList>
            <consortium name="The Broad Institute Genomics Platform"/>
            <consortium name="The Broad Institute Genome Sequencing Center for Infectious Disease"/>
            <person name="Wu L."/>
            <person name="Ma J."/>
        </authorList>
    </citation>
    <scope>NUCLEOTIDE SEQUENCE [LARGE SCALE GENOMIC DNA]</scope>
    <source>
        <strain evidence="3">CGMCC 1.10759</strain>
    </source>
</reference>
<dbReference type="RefSeq" id="WP_380599751.1">
    <property type="nucleotide sequence ID" value="NZ_JBHSDU010000003.1"/>
</dbReference>
<feature type="signal peptide" evidence="1">
    <location>
        <begin position="1"/>
        <end position="22"/>
    </location>
</feature>
<dbReference type="Proteomes" id="UP001595904">
    <property type="component" value="Unassembled WGS sequence"/>
</dbReference>
<evidence type="ECO:0000256" key="1">
    <source>
        <dbReference type="SAM" id="SignalP"/>
    </source>
</evidence>
<dbReference type="EMBL" id="JBHSDU010000003">
    <property type="protein sequence ID" value="MFC4311422.1"/>
    <property type="molecule type" value="Genomic_DNA"/>
</dbReference>
<proteinExistence type="predicted"/>